<dbReference type="SUPFAM" id="SSF55424">
    <property type="entry name" value="FAD/NAD-linked reductases, dimerisation (C-terminal) domain"/>
    <property type="match status" value="1"/>
</dbReference>
<feature type="domain" description="FAD/NAD(P)-binding" evidence="5">
    <location>
        <begin position="20"/>
        <end position="320"/>
    </location>
</feature>
<evidence type="ECO:0000256" key="2">
    <source>
        <dbReference type="ARBA" id="ARBA00022630"/>
    </source>
</evidence>
<dbReference type="InterPro" id="IPR036188">
    <property type="entry name" value="FAD/NAD-bd_sf"/>
</dbReference>
<comment type="caution">
    <text evidence="7">The sequence shown here is derived from an EMBL/GenBank/DDBJ whole genome shotgun (WGS) entry which is preliminary data.</text>
</comment>
<keyword evidence="8" id="KW-1185">Reference proteome</keyword>
<dbReference type="InterPro" id="IPR028202">
    <property type="entry name" value="Reductase_C"/>
</dbReference>
<evidence type="ECO:0000256" key="1">
    <source>
        <dbReference type="ARBA" id="ARBA00001974"/>
    </source>
</evidence>
<dbReference type="RefSeq" id="WP_068258227.1">
    <property type="nucleotide sequence ID" value="NZ_LWSK01000003.1"/>
</dbReference>
<evidence type="ECO:0000313" key="8">
    <source>
        <dbReference type="Proteomes" id="UP000322699"/>
    </source>
</evidence>
<keyword evidence="2" id="KW-0285">Flavoprotein</keyword>
<dbReference type="PRINTS" id="PR00411">
    <property type="entry name" value="PNDRDTASEI"/>
</dbReference>
<dbReference type="InterPro" id="IPR023753">
    <property type="entry name" value="FAD/NAD-binding_dom"/>
</dbReference>
<dbReference type="EC" id="1.18.1.-" evidence="7"/>
<feature type="domain" description="Reductase C-terminal" evidence="6">
    <location>
        <begin position="339"/>
        <end position="423"/>
    </location>
</feature>
<dbReference type="AlphaFoldDB" id="A0A5B1CLB3"/>
<dbReference type="GO" id="GO:0005737">
    <property type="term" value="C:cytoplasm"/>
    <property type="evidence" value="ECO:0007669"/>
    <property type="project" value="TreeGrafter"/>
</dbReference>
<dbReference type="InterPro" id="IPR050446">
    <property type="entry name" value="FAD-oxidoreductase/Apoptosis"/>
</dbReference>
<dbReference type="SUPFAM" id="SSF51905">
    <property type="entry name" value="FAD/NAD(P)-binding domain"/>
    <property type="match status" value="1"/>
</dbReference>
<gene>
    <name evidence="7" type="primary">thcD</name>
    <name evidence="7" type="ORF">LF1_36550</name>
</gene>
<sequence length="433" mass="47308">MSAETTIAEQNAEQNAEQKKCVIVGSGHSAAQLCVSLTHAGRSGKIPVEITVIGDEPHAPYHRPPLSKTYLNPAAPEPLQFIRPENFYRENSIEMRLGKRVESIDRQAKQVCLGGETIPYDVLALATGSTHRRPPIPGIDHPDVLTLQTAAQADVIRDRIRSDRCVVVIGAGFIGLEFAASLRKLGVRVAVLERMERVLSRVTSLDVSRFFEAMHRHHGVELHTSVNVTAVDEVEGRLVVRTENGSDFTADFVVVGAGAAPNDQLARQAGLDVDNGVRVNEYNQTSDPDIYAMGDCCNQFHPIYSAQLRIESVQNALDQAKTVAASILGKPVKQNTMPWFWSDQYDVKLQIAGVSTGFDQCLIRGSAKLGESFSAWYLKQGRLLAVDAINDARAYAVAGKLIPTGMCPRLELITDTNITPKELLQSAKEESNA</sequence>
<reference evidence="7 8" key="1">
    <citation type="submission" date="2019-08" db="EMBL/GenBank/DDBJ databases">
        <title>Deep-cultivation of Planctomycetes and their phenomic and genomic characterization uncovers novel biology.</title>
        <authorList>
            <person name="Wiegand S."/>
            <person name="Jogler M."/>
            <person name="Boedeker C."/>
            <person name="Pinto D."/>
            <person name="Vollmers J."/>
            <person name="Rivas-Marin E."/>
            <person name="Kohn T."/>
            <person name="Peeters S.H."/>
            <person name="Heuer A."/>
            <person name="Rast P."/>
            <person name="Oberbeckmann S."/>
            <person name="Bunk B."/>
            <person name="Jeske O."/>
            <person name="Meyerdierks A."/>
            <person name="Storesund J.E."/>
            <person name="Kallscheuer N."/>
            <person name="Luecker S."/>
            <person name="Lage O.M."/>
            <person name="Pohl T."/>
            <person name="Merkel B.J."/>
            <person name="Hornburger P."/>
            <person name="Mueller R.-W."/>
            <person name="Bruemmer F."/>
            <person name="Labrenz M."/>
            <person name="Spormann A.M."/>
            <person name="Op Den Camp H."/>
            <person name="Overmann J."/>
            <person name="Amann R."/>
            <person name="Jetten M.S.M."/>
            <person name="Mascher T."/>
            <person name="Medema M.H."/>
            <person name="Devos D.P."/>
            <person name="Kaster A.-K."/>
            <person name="Ovreas L."/>
            <person name="Rohde M."/>
            <person name="Galperin M.Y."/>
            <person name="Jogler C."/>
        </authorList>
    </citation>
    <scope>NUCLEOTIDE SEQUENCE [LARGE SCALE GENOMIC DNA]</scope>
    <source>
        <strain evidence="7 8">LF1</strain>
    </source>
</reference>
<evidence type="ECO:0000313" key="7">
    <source>
        <dbReference type="EMBL" id="KAA1261111.1"/>
    </source>
</evidence>
<evidence type="ECO:0000259" key="5">
    <source>
        <dbReference type="Pfam" id="PF07992"/>
    </source>
</evidence>
<organism evidence="7 8">
    <name type="scientific">Rubripirellula obstinata</name>
    <dbReference type="NCBI Taxonomy" id="406547"/>
    <lineage>
        <taxon>Bacteria</taxon>
        <taxon>Pseudomonadati</taxon>
        <taxon>Planctomycetota</taxon>
        <taxon>Planctomycetia</taxon>
        <taxon>Pirellulales</taxon>
        <taxon>Pirellulaceae</taxon>
        <taxon>Rubripirellula</taxon>
    </lineage>
</organism>
<comment type="cofactor">
    <cofactor evidence="1">
        <name>FAD</name>
        <dbReference type="ChEBI" id="CHEBI:57692"/>
    </cofactor>
</comment>
<dbReference type="Pfam" id="PF07992">
    <property type="entry name" value="Pyr_redox_2"/>
    <property type="match status" value="1"/>
</dbReference>
<dbReference type="Gene3D" id="3.30.390.30">
    <property type="match status" value="1"/>
</dbReference>
<dbReference type="Proteomes" id="UP000322699">
    <property type="component" value="Unassembled WGS sequence"/>
</dbReference>
<dbReference type="InterPro" id="IPR016156">
    <property type="entry name" value="FAD/NAD-linked_Rdtase_dimer_sf"/>
</dbReference>
<name>A0A5B1CLB3_9BACT</name>
<evidence type="ECO:0000256" key="4">
    <source>
        <dbReference type="ARBA" id="ARBA00023002"/>
    </source>
</evidence>
<evidence type="ECO:0000256" key="3">
    <source>
        <dbReference type="ARBA" id="ARBA00022827"/>
    </source>
</evidence>
<dbReference type="GO" id="GO:0016651">
    <property type="term" value="F:oxidoreductase activity, acting on NAD(P)H"/>
    <property type="evidence" value="ECO:0007669"/>
    <property type="project" value="TreeGrafter"/>
</dbReference>
<dbReference type="PRINTS" id="PR00368">
    <property type="entry name" value="FADPNR"/>
</dbReference>
<accession>A0A5B1CLB3</accession>
<proteinExistence type="predicted"/>
<dbReference type="PANTHER" id="PTHR43557:SF2">
    <property type="entry name" value="RIESKE DOMAIN-CONTAINING PROTEIN-RELATED"/>
    <property type="match status" value="1"/>
</dbReference>
<dbReference type="Pfam" id="PF14759">
    <property type="entry name" value="Reductase_C"/>
    <property type="match status" value="1"/>
</dbReference>
<dbReference type="EMBL" id="VRLW01000001">
    <property type="protein sequence ID" value="KAA1261111.1"/>
    <property type="molecule type" value="Genomic_DNA"/>
</dbReference>
<keyword evidence="4 7" id="KW-0560">Oxidoreductase</keyword>
<protein>
    <submittedName>
        <fullName evidence="7">Rhodocoxin reductase</fullName>
        <ecNumber evidence="7">1.18.1.-</ecNumber>
    </submittedName>
</protein>
<dbReference type="Gene3D" id="3.50.50.60">
    <property type="entry name" value="FAD/NAD(P)-binding domain"/>
    <property type="match status" value="2"/>
</dbReference>
<dbReference type="PANTHER" id="PTHR43557">
    <property type="entry name" value="APOPTOSIS-INDUCING FACTOR 1"/>
    <property type="match status" value="1"/>
</dbReference>
<evidence type="ECO:0000259" key="6">
    <source>
        <dbReference type="Pfam" id="PF14759"/>
    </source>
</evidence>
<keyword evidence="3" id="KW-0274">FAD</keyword>